<evidence type="ECO:0000313" key="7">
    <source>
        <dbReference type="Proteomes" id="UP001055580"/>
    </source>
</evidence>
<dbReference type="PANTHER" id="PTHR30055:SF234">
    <property type="entry name" value="HTH-TYPE TRANSCRIPTIONAL REGULATOR BETI"/>
    <property type="match status" value="1"/>
</dbReference>
<dbReference type="PROSITE" id="PS50977">
    <property type="entry name" value="HTH_TETR_2"/>
    <property type="match status" value="1"/>
</dbReference>
<reference evidence="6" key="1">
    <citation type="submission" date="2022-05" db="EMBL/GenBank/DDBJ databases">
        <title>Sphingomonas sp. strain RMG20 Genome sequencing and assembly.</title>
        <authorList>
            <person name="Kim I."/>
        </authorList>
    </citation>
    <scope>NUCLEOTIDE SEQUENCE</scope>
    <source>
        <strain evidence="6">RMG20</strain>
    </source>
</reference>
<proteinExistence type="predicted"/>
<evidence type="ECO:0000259" key="5">
    <source>
        <dbReference type="PROSITE" id="PS50977"/>
    </source>
</evidence>
<dbReference type="RefSeq" id="WP_250751737.1">
    <property type="nucleotide sequence ID" value="NZ_CP098401.1"/>
</dbReference>
<dbReference type="Pfam" id="PF00440">
    <property type="entry name" value="TetR_N"/>
    <property type="match status" value="1"/>
</dbReference>
<dbReference type="PANTHER" id="PTHR30055">
    <property type="entry name" value="HTH-TYPE TRANSCRIPTIONAL REGULATOR RUTR"/>
    <property type="match status" value="1"/>
</dbReference>
<keyword evidence="3" id="KW-0804">Transcription</keyword>
<dbReference type="Proteomes" id="UP001055580">
    <property type="component" value="Chromosome"/>
</dbReference>
<dbReference type="InterPro" id="IPR001647">
    <property type="entry name" value="HTH_TetR"/>
</dbReference>
<protein>
    <submittedName>
        <fullName evidence="6">TetR/AcrR family transcriptional regulator</fullName>
    </submittedName>
</protein>
<dbReference type="EMBL" id="CP098401">
    <property type="protein sequence ID" value="URW75487.1"/>
    <property type="molecule type" value="Genomic_DNA"/>
</dbReference>
<dbReference type="SUPFAM" id="SSF46689">
    <property type="entry name" value="Homeodomain-like"/>
    <property type="match status" value="1"/>
</dbReference>
<dbReference type="InterPro" id="IPR009057">
    <property type="entry name" value="Homeodomain-like_sf"/>
</dbReference>
<dbReference type="Pfam" id="PF13305">
    <property type="entry name" value="TetR_C_33"/>
    <property type="match status" value="1"/>
</dbReference>
<evidence type="ECO:0000313" key="6">
    <source>
        <dbReference type="EMBL" id="URW75487.1"/>
    </source>
</evidence>
<name>A0ABY4TT80_9SPHN</name>
<organism evidence="6 7">
    <name type="scientific">Sphingomonas donggukensis</name>
    <dbReference type="NCBI Taxonomy" id="2949093"/>
    <lineage>
        <taxon>Bacteria</taxon>
        <taxon>Pseudomonadati</taxon>
        <taxon>Pseudomonadota</taxon>
        <taxon>Alphaproteobacteria</taxon>
        <taxon>Sphingomonadales</taxon>
        <taxon>Sphingomonadaceae</taxon>
        <taxon>Sphingomonas</taxon>
    </lineage>
</organism>
<feature type="domain" description="HTH tetR-type" evidence="5">
    <location>
        <begin position="10"/>
        <end position="70"/>
    </location>
</feature>
<gene>
    <name evidence="6" type="ORF">M9980_13285</name>
</gene>
<keyword evidence="2 4" id="KW-0238">DNA-binding</keyword>
<evidence type="ECO:0000256" key="3">
    <source>
        <dbReference type="ARBA" id="ARBA00023163"/>
    </source>
</evidence>
<evidence type="ECO:0000256" key="4">
    <source>
        <dbReference type="PROSITE-ProRule" id="PRU00335"/>
    </source>
</evidence>
<dbReference type="SUPFAM" id="SSF48498">
    <property type="entry name" value="Tetracyclin repressor-like, C-terminal domain"/>
    <property type="match status" value="1"/>
</dbReference>
<dbReference type="PRINTS" id="PR00455">
    <property type="entry name" value="HTHTETR"/>
</dbReference>
<keyword evidence="7" id="KW-1185">Reference proteome</keyword>
<dbReference type="InterPro" id="IPR025996">
    <property type="entry name" value="MT1864/Rv1816-like_C"/>
</dbReference>
<dbReference type="InterPro" id="IPR050109">
    <property type="entry name" value="HTH-type_TetR-like_transc_reg"/>
</dbReference>
<sequence>MGRRSDHSRGELEEMILSAGHALMAEQGFARFSAREVAKRIGYSVGTLYNVFGSADALVLAINTRTFAAWAEHLRAALAEAGDDRIRALVAGYFAFARANPNLWMAIYDHRLPPGMAMPERDAAARGVLTGIVADEVAAALGTLPGERSVALARSLIATVHGHCAFDLTGSFALMGEGAPMEAALARVRESLAAARD</sequence>
<dbReference type="InterPro" id="IPR036271">
    <property type="entry name" value="Tet_transcr_reg_TetR-rel_C_sf"/>
</dbReference>
<accession>A0ABY4TT80</accession>
<evidence type="ECO:0000256" key="1">
    <source>
        <dbReference type="ARBA" id="ARBA00023015"/>
    </source>
</evidence>
<evidence type="ECO:0000256" key="2">
    <source>
        <dbReference type="ARBA" id="ARBA00023125"/>
    </source>
</evidence>
<dbReference type="Gene3D" id="1.10.357.10">
    <property type="entry name" value="Tetracycline Repressor, domain 2"/>
    <property type="match status" value="1"/>
</dbReference>
<feature type="DNA-binding region" description="H-T-H motif" evidence="4">
    <location>
        <begin position="33"/>
        <end position="52"/>
    </location>
</feature>
<keyword evidence="1" id="KW-0805">Transcription regulation</keyword>